<dbReference type="GO" id="GO:0016787">
    <property type="term" value="F:hydrolase activity"/>
    <property type="evidence" value="ECO:0007669"/>
    <property type="project" value="UniProtKB-KW"/>
</dbReference>
<dbReference type="InterPro" id="IPR011050">
    <property type="entry name" value="Pectin_lyase_fold/virulence"/>
</dbReference>
<dbReference type="SUPFAM" id="SSF51126">
    <property type="entry name" value="Pectin lyase-like"/>
    <property type="match status" value="1"/>
</dbReference>
<feature type="non-terminal residue" evidence="2">
    <location>
        <position position="1"/>
    </location>
</feature>
<dbReference type="PANTHER" id="PTHR31339">
    <property type="entry name" value="PECTIN LYASE-RELATED"/>
    <property type="match status" value="1"/>
</dbReference>
<dbReference type="Pfam" id="PF13229">
    <property type="entry name" value="Beta_helix"/>
    <property type="match status" value="1"/>
</dbReference>
<dbReference type="EMBL" id="AUZX01012831">
    <property type="protein sequence ID" value="EQD37690.1"/>
    <property type="molecule type" value="Genomic_DNA"/>
</dbReference>
<reference evidence="2" key="1">
    <citation type="submission" date="2013-08" db="EMBL/GenBank/DDBJ databases">
        <authorList>
            <person name="Mendez C."/>
            <person name="Richter M."/>
            <person name="Ferrer M."/>
            <person name="Sanchez J."/>
        </authorList>
    </citation>
    <scope>NUCLEOTIDE SEQUENCE</scope>
</reference>
<name>T1A786_9ZZZZ</name>
<comment type="caution">
    <text evidence="2">The sequence shown here is derived from an EMBL/GenBank/DDBJ whole genome shotgun (WGS) entry which is preliminary data.</text>
</comment>
<accession>T1A786</accession>
<dbReference type="Gene3D" id="2.160.20.10">
    <property type="entry name" value="Single-stranded right-handed beta-helix, Pectin lyase-like"/>
    <property type="match status" value="1"/>
</dbReference>
<dbReference type="InterPro" id="IPR012334">
    <property type="entry name" value="Pectin_lyas_fold"/>
</dbReference>
<keyword evidence="2" id="KW-0378">Hydrolase</keyword>
<dbReference type="PANTHER" id="PTHR31339:SF9">
    <property type="entry name" value="PLASMIN AND FIBRONECTIN-BINDING PROTEIN A"/>
    <property type="match status" value="1"/>
</dbReference>
<reference evidence="2" key="2">
    <citation type="journal article" date="2014" name="ISME J.">
        <title>Microbial stratification in low pH oxic and suboxic macroscopic growths along an acid mine drainage.</title>
        <authorList>
            <person name="Mendez-Garcia C."/>
            <person name="Mesa V."/>
            <person name="Sprenger R.R."/>
            <person name="Richter M."/>
            <person name="Diez M.S."/>
            <person name="Solano J."/>
            <person name="Bargiela R."/>
            <person name="Golyshina O.V."/>
            <person name="Manteca A."/>
            <person name="Ramos J.L."/>
            <person name="Gallego J.R."/>
            <person name="Llorente I."/>
            <person name="Martins Dos Santos V.A."/>
            <person name="Jensen O.N."/>
            <person name="Pelaez A.I."/>
            <person name="Sanchez J."/>
            <person name="Ferrer M."/>
        </authorList>
    </citation>
    <scope>NUCLEOTIDE SEQUENCE</scope>
</reference>
<feature type="domain" description="Right handed beta helix" evidence="1">
    <location>
        <begin position="79"/>
        <end position="158"/>
    </location>
</feature>
<dbReference type="InterPro" id="IPR039448">
    <property type="entry name" value="Beta_helix"/>
</dbReference>
<evidence type="ECO:0000313" key="2">
    <source>
        <dbReference type="EMBL" id="EQD37690.1"/>
    </source>
</evidence>
<proteinExistence type="predicted"/>
<organism evidence="2">
    <name type="scientific">mine drainage metagenome</name>
    <dbReference type="NCBI Taxonomy" id="410659"/>
    <lineage>
        <taxon>unclassified sequences</taxon>
        <taxon>metagenomes</taxon>
        <taxon>ecological metagenomes</taxon>
    </lineage>
</organism>
<dbReference type="InterPro" id="IPR051801">
    <property type="entry name" value="GH28_Enzymes"/>
</dbReference>
<evidence type="ECO:0000259" key="1">
    <source>
        <dbReference type="Pfam" id="PF13229"/>
    </source>
</evidence>
<dbReference type="AlphaFoldDB" id="T1A786"/>
<protein>
    <submittedName>
        <fullName evidence="2">Glycoside hydrolase family protein</fullName>
    </submittedName>
</protein>
<sequence length="244" mass="25613">AAPTPLQGTTHGGYDAAEPQGPWGKYQDFGHNHWHNSLIWGVGLHDVAILGPGLIHGKGLSDGHLVSKSHLPNTFAPGVGNKSIALKDCRNVLLRDFSILQGGWFGILATGVDNLVIDHLTVDTNRDGMDIDCCRNVRIVNTTINSPNDDGMCLKSSYALGYLKPTQDVTISDCWCAATPWAACSTALSSRCHPATAPGASSAAPNPTAASSASPSATACSSVAGAWHWKPWTAARCRTSPSTT</sequence>
<gene>
    <name evidence="2" type="ORF">B1A_17447</name>
</gene>